<evidence type="ECO:0000256" key="1">
    <source>
        <dbReference type="SAM" id="Phobius"/>
    </source>
</evidence>
<dbReference type="EMBL" id="CP058905">
    <property type="protein sequence ID" value="QLJ99091.1"/>
    <property type="molecule type" value="Genomic_DNA"/>
</dbReference>
<organism evidence="2">
    <name type="scientific">Micromonospora carbonacea</name>
    <dbReference type="NCBI Taxonomy" id="47853"/>
    <lineage>
        <taxon>Bacteria</taxon>
        <taxon>Bacillati</taxon>
        <taxon>Actinomycetota</taxon>
        <taxon>Actinomycetes</taxon>
        <taxon>Micromonosporales</taxon>
        <taxon>Micromonosporaceae</taxon>
        <taxon>Micromonospora</taxon>
    </lineage>
</organism>
<proteinExistence type="predicted"/>
<keyword evidence="1" id="KW-0812">Transmembrane</keyword>
<keyword evidence="1" id="KW-0472">Membrane</keyword>
<sequence>MTGMSEHDWTEVVGAAGIFTLLVTVITVLVVQLSKNRRARLSASRAEEYRRLAEASVRAQQANERLLATIDGRLGELATRTAALERVLRDVD</sequence>
<keyword evidence="1" id="KW-1133">Transmembrane helix</keyword>
<accession>A0A7D6CFT9</accession>
<evidence type="ECO:0000313" key="2">
    <source>
        <dbReference type="EMBL" id="QLJ99091.1"/>
    </source>
</evidence>
<feature type="transmembrane region" description="Helical" evidence="1">
    <location>
        <begin position="12"/>
        <end position="31"/>
    </location>
</feature>
<name>A0A7D6CFT9_9ACTN</name>
<protein>
    <submittedName>
        <fullName evidence="2">Uncharacterized protein</fullName>
    </submittedName>
</protein>
<dbReference type="AlphaFoldDB" id="A0A7D6CFT9"/>
<reference evidence="2" key="1">
    <citation type="submission" date="2020-08" db="EMBL/GenBank/DDBJ databases">
        <title>A bifunctional nitrone conjugated secondary metabolite targeting the ribosome.</title>
        <authorList>
            <person name="Limbrick E.M."/>
            <person name="Graf M."/>
            <person name="Derewacz D.K."/>
            <person name="Nguyen F."/>
            <person name="Spraggins J.M."/>
            <person name="Wieland M."/>
            <person name="Ynigez-Gutierrez A.E."/>
            <person name="Reisman B.J."/>
            <person name="Zinshteyn B."/>
            <person name="McCulloch K."/>
            <person name="Iverson T.M."/>
            <person name="Green R."/>
            <person name="Wilson D.N."/>
            <person name="Bachmann B.O."/>
        </authorList>
    </citation>
    <scope>NUCLEOTIDE SEQUENCE</scope>
    <source>
        <strain evidence="2">Africana</strain>
    </source>
</reference>
<gene>
    <name evidence="2" type="ORF">HZU44_02560</name>
</gene>